<dbReference type="PROSITE" id="PS50048">
    <property type="entry name" value="ZN2_CY6_FUNGAL_2"/>
    <property type="match status" value="1"/>
</dbReference>
<dbReference type="Proteomes" id="UP000247810">
    <property type="component" value="Unassembled WGS sequence"/>
</dbReference>
<dbReference type="OrthoDB" id="4222821at2759"/>
<dbReference type="InterPro" id="IPR036864">
    <property type="entry name" value="Zn2-C6_fun-type_DNA-bd_sf"/>
</dbReference>
<keyword evidence="1" id="KW-0805">Transcription regulation</keyword>
<accession>A0A319DQR3</accession>
<protein>
    <recommendedName>
        <fullName evidence="6">Zn(2)-C6 fungal-type domain-containing protein</fullName>
    </recommendedName>
</protein>
<evidence type="ECO:0000256" key="3">
    <source>
        <dbReference type="ARBA" id="ARBA00023163"/>
    </source>
</evidence>
<keyword evidence="4" id="KW-0539">Nucleus</keyword>
<dbReference type="GO" id="GO:0008270">
    <property type="term" value="F:zinc ion binding"/>
    <property type="evidence" value="ECO:0007669"/>
    <property type="project" value="InterPro"/>
</dbReference>
<evidence type="ECO:0000256" key="2">
    <source>
        <dbReference type="ARBA" id="ARBA00023125"/>
    </source>
</evidence>
<dbReference type="VEuPathDB" id="FungiDB:BO71DRAFT_393679"/>
<gene>
    <name evidence="7" type="ORF">BO71DRAFT_393679</name>
</gene>
<dbReference type="GO" id="GO:0003677">
    <property type="term" value="F:DNA binding"/>
    <property type="evidence" value="ECO:0007669"/>
    <property type="project" value="UniProtKB-KW"/>
</dbReference>
<dbReference type="STRING" id="1448320.A0A319DQR3"/>
<dbReference type="CDD" id="cd00067">
    <property type="entry name" value="GAL4"/>
    <property type="match status" value="1"/>
</dbReference>
<dbReference type="GO" id="GO:0000981">
    <property type="term" value="F:DNA-binding transcription factor activity, RNA polymerase II-specific"/>
    <property type="evidence" value="ECO:0007669"/>
    <property type="project" value="InterPro"/>
</dbReference>
<feature type="compositionally biased region" description="Polar residues" evidence="5">
    <location>
        <begin position="82"/>
        <end position="100"/>
    </location>
</feature>
<keyword evidence="8" id="KW-1185">Reference proteome</keyword>
<evidence type="ECO:0000256" key="4">
    <source>
        <dbReference type="ARBA" id="ARBA00023242"/>
    </source>
</evidence>
<name>A0A319DQR3_9EURO</name>
<dbReference type="InterPro" id="IPR001138">
    <property type="entry name" value="Zn2Cys6_DnaBD"/>
</dbReference>
<dbReference type="EMBL" id="KZ825797">
    <property type="protein sequence ID" value="PYI00036.1"/>
    <property type="molecule type" value="Genomic_DNA"/>
</dbReference>
<sequence length="482" mass="52143">MGSWPTGSEVLPPTSETVAYPAAKRYACDRCRTQKLRCPRDTHRIHEPCTRCTRAGAVCVTSNAKPLGRPSRGDHRPVPSSPRGSGTPNTARHSSPQVPSTHHESYPPSVEMPSTQQIQQTTEAWDQALYPWSQPTRFPSLPQLDDTTMLDGDAGPTESQMALPFPPMAAYTPALTPPVAWADPAEFLNVMGAGSGSARELHNKDEMAIIPPRDRTEAVQRLASLGGSWHGLLDHLDNSLWDTLLVSIACSNASNPANAPKGNPFSEVLKGTAEFVAILQALHPSPSTPSPHPDQRGGISPAGSREISSMSTPSTSSVSDGSPSHRPSTSSSGRDQPRVAALSTPIILMIIACHLQIVQIYEFIFSQGRVSLQAMPEEDIAGFRMLGGLQLAGIPLSQGHLQVKILIQVIEHQLHQMERLMGLPVEYRLSGRTEAYNGLLSSFESMTLLRAAMSRTEGDQGNAGINRILSLKETMKKVQQML</sequence>
<evidence type="ECO:0000256" key="5">
    <source>
        <dbReference type="SAM" id="MobiDB-lite"/>
    </source>
</evidence>
<keyword evidence="3" id="KW-0804">Transcription</keyword>
<evidence type="ECO:0000256" key="1">
    <source>
        <dbReference type="ARBA" id="ARBA00023015"/>
    </source>
</evidence>
<feature type="compositionally biased region" description="Low complexity" evidence="5">
    <location>
        <begin position="304"/>
        <end position="334"/>
    </location>
</feature>
<dbReference type="Gene3D" id="4.10.240.10">
    <property type="entry name" value="Zn(2)-C6 fungal-type DNA-binding domain"/>
    <property type="match status" value="1"/>
</dbReference>
<keyword evidence="2" id="KW-0238">DNA-binding</keyword>
<dbReference type="GO" id="GO:0009893">
    <property type="term" value="P:positive regulation of metabolic process"/>
    <property type="evidence" value="ECO:0007669"/>
    <property type="project" value="UniProtKB-ARBA"/>
</dbReference>
<evidence type="ECO:0000313" key="8">
    <source>
        <dbReference type="Proteomes" id="UP000247810"/>
    </source>
</evidence>
<feature type="region of interest" description="Disordered" evidence="5">
    <location>
        <begin position="283"/>
        <end position="337"/>
    </location>
</feature>
<reference evidence="7 8" key="1">
    <citation type="submission" date="2018-02" db="EMBL/GenBank/DDBJ databases">
        <title>The genomes of Aspergillus section Nigri reveals drivers in fungal speciation.</title>
        <authorList>
            <consortium name="DOE Joint Genome Institute"/>
            <person name="Vesth T.C."/>
            <person name="Nybo J."/>
            <person name="Theobald S."/>
            <person name="Brandl J."/>
            <person name="Frisvad J.C."/>
            <person name="Nielsen K.F."/>
            <person name="Lyhne E.K."/>
            <person name="Kogle M.E."/>
            <person name="Kuo A."/>
            <person name="Riley R."/>
            <person name="Clum A."/>
            <person name="Nolan M."/>
            <person name="Lipzen A."/>
            <person name="Salamov A."/>
            <person name="Henrissat B."/>
            <person name="Wiebenga A."/>
            <person name="De vries R.P."/>
            <person name="Grigoriev I.V."/>
            <person name="Mortensen U.H."/>
            <person name="Andersen M.R."/>
            <person name="Baker S.E."/>
        </authorList>
    </citation>
    <scope>NUCLEOTIDE SEQUENCE [LARGE SCALE GENOMIC DNA]</scope>
    <source>
        <strain evidence="7 8">CBS 707.79</strain>
    </source>
</reference>
<dbReference type="Pfam" id="PF00172">
    <property type="entry name" value="Zn_clus"/>
    <property type="match status" value="1"/>
</dbReference>
<evidence type="ECO:0000259" key="6">
    <source>
        <dbReference type="PROSITE" id="PS50048"/>
    </source>
</evidence>
<dbReference type="PROSITE" id="PS00463">
    <property type="entry name" value="ZN2_CY6_FUNGAL_1"/>
    <property type="match status" value="1"/>
</dbReference>
<organism evidence="7 8">
    <name type="scientific">Aspergillus ellipticus CBS 707.79</name>
    <dbReference type="NCBI Taxonomy" id="1448320"/>
    <lineage>
        <taxon>Eukaryota</taxon>
        <taxon>Fungi</taxon>
        <taxon>Dikarya</taxon>
        <taxon>Ascomycota</taxon>
        <taxon>Pezizomycotina</taxon>
        <taxon>Eurotiomycetes</taxon>
        <taxon>Eurotiomycetidae</taxon>
        <taxon>Eurotiales</taxon>
        <taxon>Aspergillaceae</taxon>
        <taxon>Aspergillus</taxon>
        <taxon>Aspergillus subgen. Circumdati</taxon>
    </lineage>
</organism>
<dbReference type="AlphaFoldDB" id="A0A319DQR3"/>
<feature type="domain" description="Zn(2)-C6 fungal-type" evidence="6">
    <location>
        <begin position="27"/>
        <end position="61"/>
    </location>
</feature>
<proteinExistence type="predicted"/>
<dbReference type="SUPFAM" id="SSF57701">
    <property type="entry name" value="Zn2/Cys6 DNA-binding domain"/>
    <property type="match status" value="1"/>
</dbReference>
<feature type="region of interest" description="Disordered" evidence="5">
    <location>
        <begin position="63"/>
        <end position="120"/>
    </location>
</feature>
<evidence type="ECO:0000313" key="7">
    <source>
        <dbReference type="EMBL" id="PYI00036.1"/>
    </source>
</evidence>